<name>A0A835MII5_9ROSI</name>
<accession>A0A835MII5</accession>
<protein>
    <submittedName>
        <fullName evidence="1">Uncharacterized protein</fullName>
    </submittedName>
</protein>
<keyword evidence="2" id="KW-1185">Reference proteome</keyword>
<dbReference type="Proteomes" id="UP000657918">
    <property type="component" value="Chromosome 16"/>
</dbReference>
<evidence type="ECO:0000313" key="2">
    <source>
        <dbReference type="Proteomes" id="UP000657918"/>
    </source>
</evidence>
<proteinExistence type="predicted"/>
<organism evidence="1 2">
    <name type="scientific">Salix dunnii</name>
    <dbReference type="NCBI Taxonomy" id="1413687"/>
    <lineage>
        <taxon>Eukaryota</taxon>
        <taxon>Viridiplantae</taxon>
        <taxon>Streptophyta</taxon>
        <taxon>Embryophyta</taxon>
        <taxon>Tracheophyta</taxon>
        <taxon>Spermatophyta</taxon>
        <taxon>Magnoliopsida</taxon>
        <taxon>eudicotyledons</taxon>
        <taxon>Gunneridae</taxon>
        <taxon>Pentapetalae</taxon>
        <taxon>rosids</taxon>
        <taxon>fabids</taxon>
        <taxon>Malpighiales</taxon>
        <taxon>Salicaceae</taxon>
        <taxon>Saliceae</taxon>
        <taxon>Salix</taxon>
    </lineage>
</organism>
<dbReference type="EMBL" id="JADGMS010000016">
    <property type="protein sequence ID" value="KAF9667145.1"/>
    <property type="molecule type" value="Genomic_DNA"/>
</dbReference>
<comment type="caution">
    <text evidence="1">The sequence shown here is derived from an EMBL/GenBank/DDBJ whole genome shotgun (WGS) entry which is preliminary data.</text>
</comment>
<sequence length="200" mass="21983">MDMIELRELGSSRAIFNTDSSYECLEAGGFASLAAEVNVVPPSRLMTLNGQMIASRAKDGRIKFKLSVKLPSETIGALVYNDYEFMRQLGNSTWIRKCNFFSKEMGGAKKSQEKFLRPDTVSLIVDGSGEICIAGQGIWKNFKVDHCHMLGTLLTCNLSQGGDASVNSVHLFPKNTDHIVVCNKTSSGRILRKEEELGLG</sequence>
<evidence type="ECO:0000313" key="1">
    <source>
        <dbReference type="EMBL" id="KAF9667145.1"/>
    </source>
</evidence>
<dbReference type="AlphaFoldDB" id="A0A835MII5"/>
<gene>
    <name evidence="1" type="ORF">SADUNF_Sadunf16G0302700</name>
</gene>
<reference evidence="1 2" key="1">
    <citation type="submission" date="2020-10" db="EMBL/GenBank/DDBJ databases">
        <title>Plant Genome Project.</title>
        <authorList>
            <person name="Zhang R.-G."/>
        </authorList>
    </citation>
    <scope>NUCLEOTIDE SEQUENCE [LARGE SCALE GENOMIC DNA]</scope>
    <source>
        <strain evidence="1">FAFU-HL-1</strain>
        <tissue evidence="1">Leaf</tissue>
    </source>
</reference>
<dbReference type="OrthoDB" id="538223at2759"/>